<evidence type="ECO:0000313" key="6">
    <source>
        <dbReference type="EMBL" id="BBY59627.1"/>
    </source>
</evidence>
<dbReference type="Pfam" id="PF01329">
    <property type="entry name" value="Pterin_4a"/>
    <property type="match status" value="1"/>
</dbReference>
<dbReference type="InterPro" id="IPR001533">
    <property type="entry name" value="Pterin_deHydtase"/>
</dbReference>
<accession>A0A7I7SRI5</accession>
<evidence type="ECO:0000256" key="4">
    <source>
        <dbReference type="ARBA" id="ARBA00021735"/>
    </source>
</evidence>
<evidence type="ECO:0000256" key="2">
    <source>
        <dbReference type="ARBA" id="ARBA00006472"/>
    </source>
</evidence>
<evidence type="ECO:0000256" key="3">
    <source>
        <dbReference type="ARBA" id="ARBA00013252"/>
    </source>
</evidence>
<evidence type="ECO:0000313" key="7">
    <source>
        <dbReference type="Proteomes" id="UP000466445"/>
    </source>
</evidence>
<evidence type="ECO:0000256" key="1">
    <source>
        <dbReference type="ARBA" id="ARBA00001554"/>
    </source>
</evidence>
<dbReference type="EC" id="4.2.1.96" evidence="3"/>
<dbReference type="Gene3D" id="3.30.1360.20">
    <property type="entry name" value="Transcriptional coactivator/pterin dehydratase"/>
    <property type="match status" value="1"/>
</dbReference>
<dbReference type="Proteomes" id="UP000466445">
    <property type="component" value="Chromosome"/>
</dbReference>
<dbReference type="SUPFAM" id="SSF55248">
    <property type="entry name" value="PCD-like"/>
    <property type="match status" value="1"/>
</dbReference>
<evidence type="ECO:0000256" key="5">
    <source>
        <dbReference type="ARBA" id="ARBA00023239"/>
    </source>
</evidence>
<dbReference type="InterPro" id="IPR036428">
    <property type="entry name" value="PCD_sf"/>
</dbReference>
<keyword evidence="5" id="KW-0456">Lyase</keyword>
<dbReference type="CDD" id="cd00488">
    <property type="entry name" value="PCD_DCoH"/>
    <property type="match status" value="1"/>
</dbReference>
<dbReference type="KEGG" id="msar:MSAR_27630"/>
<dbReference type="PANTHER" id="PTHR12599:SF0">
    <property type="entry name" value="PTERIN-4-ALPHA-CARBINOLAMINE DEHYDRATASE"/>
    <property type="match status" value="1"/>
</dbReference>
<protein>
    <recommendedName>
        <fullName evidence="4">Putative pterin-4-alpha-carbinolamine dehydratase</fullName>
        <ecNumber evidence="3">4.2.1.96</ecNumber>
    </recommendedName>
</protein>
<dbReference type="PANTHER" id="PTHR12599">
    <property type="entry name" value="PTERIN-4-ALPHA-CARBINOLAMINE DEHYDRATASE"/>
    <property type="match status" value="1"/>
</dbReference>
<dbReference type="NCBIfam" id="NF002017">
    <property type="entry name" value="PRK00823.1-2"/>
    <property type="match status" value="1"/>
</dbReference>
<proteinExistence type="inferred from homology"/>
<comment type="catalytic activity">
    <reaction evidence="1">
        <text>(4aS,6R)-4a-hydroxy-L-erythro-5,6,7,8-tetrahydrobiopterin = (6R)-L-erythro-6,7-dihydrobiopterin + H2O</text>
        <dbReference type="Rhea" id="RHEA:11920"/>
        <dbReference type="ChEBI" id="CHEBI:15377"/>
        <dbReference type="ChEBI" id="CHEBI:15642"/>
        <dbReference type="ChEBI" id="CHEBI:43120"/>
        <dbReference type="EC" id="4.2.1.96"/>
    </reaction>
</comment>
<comment type="similarity">
    <text evidence="2">Belongs to the pterin-4-alpha-carbinolamine dehydratase family.</text>
</comment>
<dbReference type="GO" id="GO:0006729">
    <property type="term" value="P:tetrahydrobiopterin biosynthetic process"/>
    <property type="evidence" value="ECO:0007669"/>
    <property type="project" value="InterPro"/>
</dbReference>
<reference evidence="6 7" key="1">
    <citation type="journal article" date="2019" name="Emerg. Microbes Infect.">
        <title>Comprehensive subspecies identification of 175 nontuberculous mycobacteria species based on 7547 genomic profiles.</title>
        <authorList>
            <person name="Matsumoto Y."/>
            <person name="Kinjo T."/>
            <person name="Motooka D."/>
            <person name="Nabeya D."/>
            <person name="Jung N."/>
            <person name="Uechi K."/>
            <person name="Horii T."/>
            <person name="Iida T."/>
            <person name="Fujita J."/>
            <person name="Nakamura S."/>
        </authorList>
    </citation>
    <scope>NUCLEOTIDE SEQUENCE [LARGE SCALE GENOMIC DNA]</scope>
    <source>
        <strain evidence="6 7">JCM 30395</strain>
    </source>
</reference>
<name>A0A7I7SRI5_9MYCO</name>
<gene>
    <name evidence="6" type="ORF">MSAR_27630</name>
</gene>
<dbReference type="GO" id="GO:0008124">
    <property type="term" value="F:4-alpha-hydroxytetrahydrobiopterin dehydratase activity"/>
    <property type="evidence" value="ECO:0007669"/>
    <property type="project" value="UniProtKB-EC"/>
</dbReference>
<sequence>MDSAITDLDGWERADGTLRRSVKFPAFLEGIDAVRRVAAHAESEDHHPDIDIRWRTVTFTLVTHSEGGITDKDVQMASDISEIVGDR</sequence>
<dbReference type="EMBL" id="AP022595">
    <property type="protein sequence ID" value="BBY59627.1"/>
    <property type="molecule type" value="Genomic_DNA"/>
</dbReference>
<dbReference type="AlphaFoldDB" id="A0A7I7SRI5"/>
<keyword evidence="7" id="KW-1185">Reference proteome</keyword>
<organism evidence="6 7">
    <name type="scientific">Mycolicibacterium sarraceniae</name>
    <dbReference type="NCBI Taxonomy" id="1534348"/>
    <lineage>
        <taxon>Bacteria</taxon>
        <taxon>Bacillati</taxon>
        <taxon>Actinomycetota</taxon>
        <taxon>Actinomycetes</taxon>
        <taxon>Mycobacteriales</taxon>
        <taxon>Mycobacteriaceae</taxon>
        <taxon>Mycolicibacterium</taxon>
    </lineage>
</organism>